<evidence type="ECO:0000256" key="1">
    <source>
        <dbReference type="SAM" id="MobiDB-lite"/>
    </source>
</evidence>
<dbReference type="OrthoDB" id="1001863at2759"/>
<feature type="compositionally biased region" description="Basic and acidic residues" evidence="1">
    <location>
        <begin position="35"/>
        <end position="56"/>
    </location>
</feature>
<evidence type="ECO:0008006" key="4">
    <source>
        <dbReference type="Google" id="ProtNLM"/>
    </source>
</evidence>
<feature type="region of interest" description="Disordered" evidence="1">
    <location>
        <begin position="263"/>
        <end position="303"/>
    </location>
</feature>
<gene>
    <name evidence="2" type="ORF">CTI12_AA458970</name>
</gene>
<feature type="compositionally biased region" description="Basic residues" evidence="1">
    <location>
        <begin position="1"/>
        <end position="16"/>
    </location>
</feature>
<reference evidence="2 3" key="1">
    <citation type="journal article" date="2018" name="Mol. Plant">
        <title>The genome of Artemisia annua provides insight into the evolution of Asteraceae family and artemisinin biosynthesis.</title>
        <authorList>
            <person name="Shen Q."/>
            <person name="Zhang L."/>
            <person name="Liao Z."/>
            <person name="Wang S."/>
            <person name="Yan T."/>
            <person name="Shi P."/>
            <person name="Liu M."/>
            <person name="Fu X."/>
            <person name="Pan Q."/>
            <person name="Wang Y."/>
            <person name="Lv Z."/>
            <person name="Lu X."/>
            <person name="Zhang F."/>
            <person name="Jiang W."/>
            <person name="Ma Y."/>
            <person name="Chen M."/>
            <person name="Hao X."/>
            <person name="Li L."/>
            <person name="Tang Y."/>
            <person name="Lv G."/>
            <person name="Zhou Y."/>
            <person name="Sun X."/>
            <person name="Brodelius P.E."/>
            <person name="Rose J.K.C."/>
            <person name="Tang K."/>
        </authorList>
    </citation>
    <scope>NUCLEOTIDE SEQUENCE [LARGE SCALE GENOMIC DNA]</scope>
    <source>
        <strain evidence="3">cv. Huhao1</strain>
        <tissue evidence="2">Leaf</tissue>
    </source>
</reference>
<feature type="compositionally biased region" description="Basic and acidic residues" evidence="1">
    <location>
        <begin position="263"/>
        <end position="283"/>
    </location>
</feature>
<protein>
    <recommendedName>
        <fullName evidence="4">Zinc knuckle CX2CX4HX4C</fullName>
    </recommendedName>
</protein>
<name>A0A2U1LSR7_ARTAN</name>
<sequence>MSPRGRASKRKTKLPNRFKDTDYEALKNSKFDTKSDDAKIEETTGEKVEHRVDDCSRSNGEVDVSKSASKHGNGSIVEKSVDQDGLQTAKNIPADNNCNGKEENGRAANGIEAIGTDQGTPESSNGKSINVEVSATPEATTQVYKSFASTVMSGSCDLDNKLDAIASSLGKPLLMDKTTAKMCHEGIGRVGYARVLIEVNTSKEFKKNVEVCYRSGDKKEECLRLVDVEYTWRPVVCNKCAIFGHSQANCGKCKEVNVESSTRTKNDKGAGYNRDDMGKKNRTSEGNGQTKDNQKDNMQNRIG</sequence>
<evidence type="ECO:0000313" key="2">
    <source>
        <dbReference type="EMBL" id="PWA52039.1"/>
    </source>
</evidence>
<proteinExistence type="predicted"/>
<dbReference type="PANTHER" id="PTHR31286:SF180">
    <property type="entry name" value="OS10G0362600 PROTEIN"/>
    <property type="match status" value="1"/>
</dbReference>
<dbReference type="EMBL" id="PKPP01007931">
    <property type="protein sequence ID" value="PWA52039.1"/>
    <property type="molecule type" value="Genomic_DNA"/>
</dbReference>
<feature type="region of interest" description="Disordered" evidence="1">
    <location>
        <begin position="1"/>
        <end position="20"/>
    </location>
</feature>
<comment type="caution">
    <text evidence="2">The sequence shown here is derived from an EMBL/GenBank/DDBJ whole genome shotgun (WGS) entry which is preliminary data.</text>
</comment>
<feature type="compositionally biased region" description="Polar residues" evidence="1">
    <location>
        <begin position="284"/>
        <end position="303"/>
    </location>
</feature>
<evidence type="ECO:0000313" key="3">
    <source>
        <dbReference type="Proteomes" id="UP000245207"/>
    </source>
</evidence>
<accession>A0A2U1LSR7</accession>
<dbReference type="PANTHER" id="PTHR31286">
    <property type="entry name" value="GLYCINE-RICH CELL WALL STRUCTURAL PROTEIN 1.8-LIKE"/>
    <property type="match status" value="1"/>
</dbReference>
<feature type="region of interest" description="Disordered" evidence="1">
    <location>
        <begin position="35"/>
        <end position="84"/>
    </location>
</feature>
<dbReference type="AlphaFoldDB" id="A0A2U1LSR7"/>
<organism evidence="2 3">
    <name type="scientific">Artemisia annua</name>
    <name type="common">Sweet wormwood</name>
    <dbReference type="NCBI Taxonomy" id="35608"/>
    <lineage>
        <taxon>Eukaryota</taxon>
        <taxon>Viridiplantae</taxon>
        <taxon>Streptophyta</taxon>
        <taxon>Embryophyta</taxon>
        <taxon>Tracheophyta</taxon>
        <taxon>Spermatophyta</taxon>
        <taxon>Magnoliopsida</taxon>
        <taxon>eudicotyledons</taxon>
        <taxon>Gunneridae</taxon>
        <taxon>Pentapetalae</taxon>
        <taxon>asterids</taxon>
        <taxon>campanulids</taxon>
        <taxon>Asterales</taxon>
        <taxon>Asteraceae</taxon>
        <taxon>Asteroideae</taxon>
        <taxon>Anthemideae</taxon>
        <taxon>Artemisiinae</taxon>
        <taxon>Artemisia</taxon>
    </lineage>
</organism>
<dbReference type="Proteomes" id="UP000245207">
    <property type="component" value="Unassembled WGS sequence"/>
</dbReference>
<keyword evidence="3" id="KW-1185">Reference proteome</keyword>
<dbReference type="InterPro" id="IPR040256">
    <property type="entry name" value="At4g02000-like"/>
</dbReference>